<sequence>MSDSLSIRNSLLPSTIDEINRVSPSDKASEQFLRFHLFPNTNALLPIQQLTEVLTISRDQIVPIFQMPPWVMGVYNWRGEILWMVDLGHLVGLTPWHQQPMSASEYTAIVLQTRANSTTPTNVNSQMLGIVVNRVEDIEWCNTDWIQSPPSSTLTPELTPFLRGYWLKPNGEMLFVIDGKAIIAAMPKL</sequence>
<dbReference type="AlphaFoldDB" id="A0A951PLB4"/>
<dbReference type="GO" id="GO:0005829">
    <property type="term" value="C:cytosol"/>
    <property type="evidence" value="ECO:0007669"/>
    <property type="project" value="TreeGrafter"/>
</dbReference>
<evidence type="ECO:0000313" key="2">
    <source>
        <dbReference type="EMBL" id="MBW4544778.1"/>
    </source>
</evidence>
<reference evidence="2" key="2">
    <citation type="journal article" date="2022" name="Microbiol. Resour. Announc.">
        <title>Metagenome Sequencing to Explore Phylogenomics of Terrestrial Cyanobacteria.</title>
        <authorList>
            <person name="Ward R.D."/>
            <person name="Stajich J.E."/>
            <person name="Johansen J.R."/>
            <person name="Huntemann M."/>
            <person name="Clum A."/>
            <person name="Foster B."/>
            <person name="Foster B."/>
            <person name="Roux S."/>
            <person name="Palaniappan K."/>
            <person name="Varghese N."/>
            <person name="Mukherjee S."/>
            <person name="Reddy T.B.K."/>
            <person name="Daum C."/>
            <person name="Copeland A."/>
            <person name="Chen I.A."/>
            <person name="Ivanova N.N."/>
            <person name="Kyrpides N.C."/>
            <person name="Shapiro N."/>
            <person name="Eloe-Fadrosh E.A."/>
            <person name="Pietrasiak N."/>
        </authorList>
    </citation>
    <scope>NUCLEOTIDE SEQUENCE</scope>
    <source>
        <strain evidence="2">CPER-KK1</strain>
    </source>
</reference>
<feature type="domain" description="CheW-like" evidence="1">
    <location>
        <begin position="29"/>
        <end position="188"/>
    </location>
</feature>
<dbReference type="InterPro" id="IPR002545">
    <property type="entry name" value="CheW-lke_dom"/>
</dbReference>
<dbReference type="PROSITE" id="PS50851">
    <property type="entry name" value="CHEW"/>
    <property type="match status" value="1"/>
</dbReference>
<dbReference type="SMART" id="SM00260">
    <property type="entry name" value="CheW"/>
    <property type="match status" value="1"/>
</dbReference>
<accession>A0A951PLB4</accession>
<dbReference type="Gene3D" id="2.40.50.180">
    <property type="entry name" value="CheA-289, Domain 4"/>
    <property type="match status" value="1"/>
</dbReference>
<dbReference type="EMBL" id="JAHHIF010000010">
    <property type="protein sequence ID" value="MBW4544778.1"/>
    <property type="molecule type" value="Genomic_DNA"/>
</dbReference>
<dbReference type="SUPFAM" id="SSF50341">
    <property type="entry name" value="CheW-like"/>
    <property type="match status" value="1"/>
</dbReference>
<evidence type="ECO:0000313" key="3">
    <source>
        <dbReference type="Proteomes" id="UP000753908"/>
    </source>
</evidence>
<comment type="caution">
    <text evidence="2">The sequence shown here is derived from an EMBL/GenBank/DDBJ whole genome shotgun (WGS) entry which is preliminary data.</text>
</comment>
<organism evidence="2 3">
    <name type="scientific">Symplocastrum torsivum CPER-KK1</name>
    <dbReference type="NCBI Taxonomy" id="450513"/>
    <lineage>
        <taxon>Bacteria</taxon>
        <taxon>Bacillati</taxon>
        <taxon>Cyanobacteriota</taxon>
        <taxon>Cyanophyceae</taxon>
        <taxon>Oscillatoriophycideae</taxon>
        <taxon>Oscillatoriales</taxon>
        <taxon>Microcoleaceae</taxon>
        <taxon>Symplocastrum</taxon>
    </lineage>
</organism>
<protein>
    <submittedName>
        <fullName evidence="2">Chemotaxis protein CheW</fullName>
    </submittedName>
</protein>
<dbReference type="Proteomes" id="UP000753908">
    <property type="component" value="Unassembled WGS sequence"/>
</dbReference>
<dbReference type="Pfam" id="PF01584">
    <property type="entry name" value="CheW"/>
    <property type="match status" value="1"/>
</dbReference>
<dbReference type="PANTHER" id="PTHR22617">
    <property type="entry name" value="CHEMOTAXIS SENSOR HISTIDINE KINASE-RELATED"/>
    <property type="match status" value="1"/>
</dbReference>
<name>A0A951PLB4_9CYAN</name>
<dbReference type="PANTHER" id="PTHR22617:SF23">
    <property type="entry name" value="CHEMOTAXIS PROTEIN CHEW"/>
    <property type="match status" value="1"/>
</dbReference>
<dbReference type="GO" id="GO:0007165">
    <property type="term" value="P:signal transduction"/>
    <property type="evidence" value="ECO:0007669"/>
    <property type="project" value="InterPro"/>
</dbReference>
<gene>
    <name evidence="2" type="ORF">KME25_10105</name>
</gene>
<reference evidence="2" key="1">
    <citation type="submission" date="2021-05" db="EMBL/GenBank/DDBJ databases">
        <authorList>
            <person name="Pietrasiak N."/>
            <person name="Ward R."/>
            <person name="Stajich J.E."/>
            <person name="Kurbessoian T."/>
        </authorList>
    </citation>
    <scope>NUCLEOTIDE SEQUENCE</scope>
    <source>
        <strain evidence="2">CPER-KK1</strain>
    </source>
</reference>
<dbReference type="InterPro" id="IPR039315">
    <property type="entry name" value="CheW"/>
</dbReference>
<dbReference type="GO" id="GO:0006935">
    <property type="term" value="P:chemotaxis"/>
    <property type="evidence" value="ECO:0007669"/>
    <property type="project" value="InterPro"/>
</dbReference>
<dbReference type="InterPro" id="IPR036061">
    <property type="entry name" value="CheW-like_dom_sf"/>
</dbReference>
<proteinExistence type="predicted"/>
<evidence type="ECO:0000259" key="1">
    <source>
        <dbReference type="PROSITE" id="PS50851"/>
    </source>
</evidence>